<accession>A0ABX1K6H8</accession>
<sequence length="363" mass="40850">MSTTPGIKLVCTHDGCEKRSVARRLCHAHYQAAWKAGELGQHVKLPPREKKNDHVCPDDHKHAAASTCFIQHQCRCTPCVEAHNARERNRSKQKAYGRFDTGLVDAGPVREHILKLGEFGIGYKRVAELAGVGTTGVRTLIWGRQDPGDRYGEIPKRVAREKAEKILAVQATIENLGARQSVPARATHRRVQALVARGWSLSKVARLLGWTVENFHTMMRRDMVGAATHREVAALYEELWDVAPPRETHRDKIAYTRSLNFAKQRRWLPPLAWDDIDTDEEPPVPDEEGAVDEVAIELAIAGEGVRLRPAERRECVRRLHAERWSDGRIAEAIRCTSKTVMRIREELGLGAFDQTELRARGAA</sequence>
<comment type="caution">
    <text evidence="1">The sequence shown here is derived from an EMBL/GenBank/DDBJ whole genome shotgun (WGS) entry which is preliminary data.</text>
</comment>
<keyword evidence="2" id="KW-1185">Reference proteome</keyword>
<dbReference type="RefSeq" id="WP_168911112.1">
    <property type="nucleotide sequence ID" value="NZ_JABACI010000001.1"/>
</dbReference>
<evidence type="ECO:0008006" key="3">
    <source>
        <dbReference type="Google" id="ProtNLM"/>
    </source>
</evidence>
<dbReference type="EMBL" id="JABACI010000001">
    <property type="protein sequence ID" value="NLP82621.1"/>
    <property type="molecule type" value="Genomic_DNA"/>
</dbReference>
<organism evidence="1 2">
    <name type="scientific">Microbacterium salsuginis</name>
    <dbReference type="NCBI Taxonomy" id="2722803"/>
    <lineage>
        <taxon>Bacteria</taxon>
        <taxon>Bacillati</taxon>
        <taxon>Actinomycetota</taxon>
        <taxon>Actinomycetes</taxon>
        <taxon>Micrococcales</taxon>
        <taxon>Microbacteriaceae</taxon>
        <taxon>Microbacterium</taxon>
    </lineage>
</organism>
<dbReference type="Proteomes" id="UP001429745">
    <property type="component" value="Unassembled WGS sequence"/>
</dbReference>
<reference evidence="1 2" key="1">
    <citation type="submission" date="2020-04" db="EMBL/GenBank/DDBJ databases">
        <title>CFH 90308 Microbacterium sp.</title>
        <authorList>
            <person name="Nie G."/>
            <person name="Ming H."/>
            <person name="Xia T."/>
        </authorList>
    </citation>
    <scope>NUCLEOTIDE SEQUENCE [LARGE SCALE GENOMIC DNA]</scope>
    <source>
        <strain evidence="1 2">CFH 90308</strain>
    </source>
</reference>
<proteinExistence type="predicted"/>
<protein>
    <recommendedName>
        <fullName evidence="3">Homeodomain-like domain-containing protein</fullName>
    </recommendedName>
</protein>
<evidence type="ECO:0000313" key="2">
    <source>
        <dbReference type="Proteomes" id="UP001429745"/>
    </source>
</evidence>
<evidence type="ECO:0000313" key="1">
    <source>
        <dbReference type="EMBL" id="NLP82621.1"/>
    </source>
</evidence>
<name>A0ABX1K6H8_9MICO</name>
<gene>
    <name evidence="1" type="ORF">HF576_02045</name>
</gene>